<dbReference type="EMBL" id="CACVKT020003839">
    <property type="protein sequence ID" value="CAC5386091.1"/>
    <property type="molecule type" value="Genomic_DNA"/>
</dbReference>
<evidence type="ECO:0000256" key="1">
    <source>
        <dbReference type="ARBA" id="ARBA00022737"/>
    </source>
</evidence>
<evidence type="ECO:0000256" key="4">
    <source>
        <dbReference type="SAM" id="Coils"/>
    </source>
</evidence>
<dbReference type="GO" id="GO:0061630">
    <property type="term" value="F:ubiquitin protein ligase activity"/>
    <property type="evidence" value="ECO:0007669"/>
    <property type="project" value="TreeGrafter"/>
</dbReference>
<dbReference type="Pfam" id="PF22586">
    <property type="entry name" value="ANCHR-like_BBOX"/>
    <property type="match status" value="1"/>
</dbReference>
<feature type="repeat" description="NHL" evidence="3">
    <location>
        <begin position="489"/>
        <end position="519"/>
    </location>
</feature>
<evidence type="ECO:0000256" key="2">
    <source>
        <dbReference type="PROSITE-ProRule" id="PRU00024"/>
    </source>
</evidence>
<dbReference type="SUPFAM" id="SSF57845">
    <property type="entry name" value="B-box zinc-binding domain"/>
    <property type="match status" value="1"/>
</dbReference>
<dbReference type="GO" id="GO:0045087">
    <property type="term" value="P:innate immune response"/>
    <property type="evidence" value="ECO:0007669"/>
    <property type="project" value="TreeGrafter"/>
</dbReference>
<keyword evidence="4" id="KW-0175">Coiled coil</keyword>
<proteinExistence type="predicted"/>
<accession>A0A6J8BRY9</accession>
<keyword evidence="1" id="KW-0677">Repeat</keyword>
<gene>
    <name evidence="6" type="ORF">MCOR_21571</name>
</gene>
<dbReference type="AlphaFoldDB" id="A0A6J8BRY9"/>
<dbReference type="CDD" id="cd19757">
    <property type="entry name" value="Bbox1"/>
    <property type="match status" value="1"/>
</dbReference>
<keyword evidence="2" id="KW-0479">Metal-binding</keyword>
<feature type="domain" description="B box-type" evidence="5">
    <location>
        <begin position="6"/>
        <end position="53"/>
    </location>
</feature>
<dbReference type="Proteomes" id="UP000507470">
    <property type="component" value="Unassembled WGS sequence"/>
</dbReference>
<dbReference type="InterPro" id="IPR015943">
    <property type="entry name" value="WD40/YVTN_repeat-like_dom_sf"/>
</dbReference>
<keyword evidence="2" id="KW-0862">Zinc</keyword>
<evidence type="ECO:0000259" key="5">
    <source>
        <dbReference type="PROSITE" id="PS50119"/>
    </source>
</evidence>
<name>A0A6J8BRY9_MYTCO</name>
<dbReference type="InterPro" id="IPR047153">
    <property type="entry name" value="TRIM45/56/19-like"/>
</dbReference>
<dbReference type="InterPro" id="IPR011042">
    <property type="entry name" value="6-blade_b-propeller_TolB-like"/>
</dbReference>
<protein>
    <recommendedName>
        <fullName evidence="5">B box-type domain-containing protein</fullName>
    </recommendedName>
</protein>
<dbReference type="GO" id="GO:0005654">
    <property type="term" value="C:nucleoplasm"/>
    <property type="evidence" value="ECO:0007669"/>
    <property type="project" value="TreeGrafter"/>
</dbReference>
<dbReference type="GO" id="GO:0060340">
    <property type="term" value="P:positive regulation of type I interferon-mediated signaling pathway"/>
    <property type="evidence" value="ECO:0007669"/>
    <property type="project" value="TreeGrafter"/>
</dbReference>
<keyword evidence="7" id="KW-1185">Reference proteome</keyword>
<dbReference type="Gene3D" id="2.120.10.30">
    <property type="entry name" value="TolB, C-terminal domain"/>
    <property type="match status" value="1"/>
</dbReference>
<dbReference type="Gene3D" id="3.30.160.60">
    <property type="entry name" value="Classic Zinc Finger"/>
    <property type="match status" value="1"/>
</dbReference>
<dbReference type="InterPro" id="IPR000315">
    <property type="entry name" value="Znf_B-box"/>
</dbReference>
<evidence type="ECO:0000256" key="3">
    <source>
        <dbReference type="PROSITE-ProRule" id="PRU00504"/>
    </source>
</evidence>
<dbReference type="SMART" id="SM00336">
    <property type="entry name" value="BBOX"/>
    <property type="match status" value="1"/>
</dbReference>
<dbReference type="CDD" id="cd19776">
    <property type="entry name" value="Bbox2_TRIM25_C-IV"/>
    <property type="match status" value="1"/>
</dbReference>
<dbReference type="Gene3D" id="2.130.10.10">
    <property type="entry name" value="YVTN repeat-like/Quinoprotein amine dehydrogenase"/>
    <property type="match status" value="1"/>
</dbReference>
<dbReference type="SUPFAM" id="SSF101898">
    <property type="entry name" value="NHL repeat"/>
    <property type="match status" value="1"/>
</dbReference>
<dbReference type="PANTHER" id="PTHR25462">
    <property type="entry name" value="BONUS, ISOFORM C-RELATED"/>
    <property type="match status" value="1"/>
</dbReference>
<dbReference type="GO" id="GO:0008270">
    <property type="term" value="F:zinc ion binding"/>
    <property type="evidence" value="ECO:0007669"/>
    <property type="project" value="UniProtKB-KW"/>
</dbReference>
<dbReference type="PANTHER" id="PTHR25462:SF299">
    <property type="entry name" value="E3 UBIQUITIN-PROTEIN LIGASE TRIM56"/>
    <property type="match status" value="1"/>
</dbReference>
<sequence>MTTSSQSCGVCDLRHINKPSTIWCTECDEGLCTECREHHSLSKGTRNHKVIPITEYTKLPSDVLKISQNCIKHNEKFQIYCQKHECPCCSKCIVESHKECHDIVNLDEVILNSKTSNALCEIEETLVEVAENLQKIREHQQDNLSTLKERRKEIEEEIEKTRIKLNNRLDKLQNDLIKQLNAYKDKEKSKISQLLSSLEKKEKEVADCQRNIRNIKQHGTDLQMFLSMKPIKEEVSSKEKFIHSLFQGEDLNQNSLEYKINGAVQNIMSNVNSFGEVYIEAKPCHLVLSMKNAKQAQIMVPTVQAKSIENIQLKINKTINTQGQRIYGCCMLPDGRLVFTFCNERTVKVFNIEGSKDYEVEIPDGAFDIVYIVDNSILAVTSGDSDKQCLTIIDLERKEIKKTFSLTSDNYGIVLKDNQLIYSAYNKGIRMLNLYDESSSDIVQEEMPSEGYLATFKDNIYHTNRLTHTVTCYNLQGGIQWTFQNETVLNNPLGVVVDNDGNVYVVGFWTNNVVVISPDGQRHREVLTESDGLYNPVSLHYSGLKKQLLIANWNDQAHLFDFI</sequence>
<reference evidence="6 7" key="1">
    <citation type="submission" date="2020-06" db="EMBL/GenBank/DDBJ databases">
        <authorList>
            <person name="Li R."/>
            <person name="Bekaert M."/>
        </authorList>
    </citation>
    <scope>NUCLEOTIDE SEQUENCE [LARGE SCALE GENOMIC DNA]</scope>
    <source>
        <strain evidence="7">wild</strain>
    </source>
</reference>
<evidence type="ECO:0000313" key="7">
    <source>
        <dbReference type="Proteomes" id="UP000507470"/>
    </source>
</evidence>
<keyword evidence="2" id="KW-0863">Zinc-finger</keyword>
<dbReference type="PROSITE" id="PS51125">
    <property type="entry name" value="NHL"/>
    <property type="match status" value="1"/>
</dbReference>
<dbReference type="InterPro" id="IPR001258">
    <property type="entry name" value="NHL_repeat"/>
</dbReference>
<organism evidence="6 7">
    <name type="scientific">Mytilus coruscus</name>
    <name type="common">Sea mussel</name>
    <dbReference type="NCBI Taxonomy" id="42192"/>
    <lineage>
        <taxon>Eukaryota</taxon>
        <taxon>Metazoa</taxon>
        <taxon>Spiralia</taxon>
        <taxon>Lophotrochozoa</taxon>
        <taxon>Mollusca</taxon>
        <taxon>Bivalvia</taxon>
        <taxon>Autobranchia</taxon>
        <taxon>Pteriomorphia</taxon>
        <taxon>Mytilida</taxon>
        <taxon>Mytiloidea</taxon>
        <taxon>Mytilidae</taxon>
        <taxon>Mytilinae</taxon>
        <taxon>Mytilus</taxon>
    </lineage>
</organism>
<feature type="coiled-coil region" evidence="4">
    <location>
        <begin position="130"/>
        <end position="218"/>
    </location>
</feature>
<dbReference type="PROSITE" id="PS50119">
    <property type="entry name" value="ZF_BBOX"/>
    <property type="match status" value="1"/>
</dbReference>
<evidence type="ECO:0000313" key="6">
    <source>
        <dbReference type="EMBL" id="CAC5386091.1"/>
    </source>
</evidence>
<dbReference type="OrthoDB" id="6046420at2759"/>